<feature type="compositionally biased region" description="Polar residues" evidence="1">
    <location>
        <begin position="57"/>
        <end position="67"/>
    </location>
</feature>
<dbReference type="GeneID" id="108042873"/>
<protein>
    <submittedName>
        <fullName evidence="2 4">Uncharacterized protein</fullName>
    </submittedName>
</protein>
<proteinExistence type="predicted"/>
<feature type="compositionally biased region" description="Polar residues" evidence="1">
    <location>
        <begin position="176"/>
        <end position="193"/>
    </location>
</feature>
<evidence type="ECO:0000313" key="3">
    <source>
        <dbReference type="Proteomes" id="UP001652680"/>
    </source>
</evidence>
<dbReference type="RefSeq" id="XP_016976839.1">
    <property type="nucleotide sequence ID" value="XM_017121350.1"/>
</dbReference>
<gene>
    <name evidence="4" type="primary">LOC108042873</name>
    <name evidence="2" type="synonym">108042873</name>
</gene>
<evidence type="ECO:0000313" key="4">
    <source>
        <dbReference type="RefSeq" id="XP_016976839.1"/>
    </source>
</evidence>
<feature type="region of interest" description="Disordered" evidence="1">
    <location>
        <begin position="1"/>
        <end position="73"/>
    </location>
</feature>
<evidence type="ECO:0000313" key="2">
    <source>
        <dbReference type="EnsemblMetazoa" id="XP_016976839.1"/>
    </source>
</evidence>
<feature type="compositionally biased region" description="Basic residues" evidence="1">
    <location>
        <begin position="25"/>
        <end position="34"/>
    </location>
</feature>
<keyword evidence="3" id="KW-1185">Reference proteome</keyword>
<feature type="compositionally biased region" description="Polar residues" evidence="1">
    <location>
        <begin position="213"/>
        <end position="237"/>
    </location>
</feature>
<dbReference type="EnsemblMetazoa" id="XM_017121350.1">
    <property type="protein sequence ID" value="XP_016976839.1"/>
    <property type="gene ID" value="LOC108042873"/>
</dbReference>
<reference evidence="3" key="1">
    <citation type="journal article" date="2021" name="Elife">
        <title>Highly contiguous assemblies of 101 drosophilid genomes.</title>
        <authorList>
            <person name="Kim B.Y."/>
            <person name="Wang J.R."/>
            <person name="Miller D.E."/>
            <person name="Barmina O."/>
            <person name="Delaney E."/>
            <person name="Thompson A."/>
            <person name="Comeault A.A."/>
            <person name="Peede D."/>
            <person name="D'Agostino E.R."/>
            <person name="Pelaez J."/>
            <person name="Aguilar J.M."/>
            <person name="Haji D."/>
            <person name="Matsunaga T."/>
            <person name="Armstrong E.E."/>
            <person name="Zych M."/>
            <person name="Ogawa Y."/>
            <person name="Stamenkovic-Radak M."/>
            <person name="Jelic M."/>
            <person name="Veselinovic M.S."/>
            <person name="Tanaskovic M."/>
            <person name="Eric P."/>
            <person name="Gao J.J."/>
            <person name="Katoh T.K."/>
            <person name="Toda M.J."/>
            <person name="Watabe H."/>
            <person name="Watada M."/>
            <person name="Davis J.S."/>
            <person name="Moyle L.C."/>
            <person name="Manoli G."/>
            <person name="Bertolini E."/>
            <person name="Kostal V."/>
            <person name="Hawley R.S."/>
            <person name="Takahashi A."/>
            <person name="Jones C.D."/>
            <person name="Price D.K."/>
            <person name="Whiteman N."/>
            <person name="Kopp A."/>
            <person name="Matute D.R."/>
            <person name="Petrov D.A."/>
        </authorList>
    </citation>
    <scope>NUCLEOTIDE SEQUENCE [LARGE SCALE GENOMIC DNA]</scope>
</reference>
<name>A0A6P4EJT0_DRORH</name>
<dbReference type="Proteomes" id="UP001652680">
    <property type="component" value="Unassembled WGS sequence"/>
</dbReference>
<feature type="compositionally biased region" description="Polar residues" evidence="1">
    <location>
        <begin position="140"/>
        <end position="158"/>
    </location>
</feature>
<organism evidence="4">
    <name type="scientific">Drosophila rhopaloa</name>
    <name type="common">Fruit fly</name>
    <dbReference type="NCBI Taxonomy" id="1041015"/>
    <lineage>
        <taxon>Eukaryota</taxon>
        <taxon>Metazoa</taxon>
        <taxon>Ecdysozoa</taxon>
        <taxon>Arthropoda</taxon>
        <taxon>Hexapoda</taxon>
        <taxon>Insecta</taxon>
        <taxon>Pterygota</taxon>
        <taxon>Neoptera</taxon>
        <taxon>Endopterygota</taxon>
        <taxon>Diptera</taxon>
        <taxon>Brachycera</taxon>
        <taxon>Muscomorpha</taxon>
        <taxon>Ephydroidea</taxon>
        <taxon>Drosophilidae</taxon>
        <taxon>Drosophila</taxon>
        <taxon>Sophophora</taxon>
    </lineage>
</organism>
<feature type="compositionally biased region" description="Basic and acidic residues" evidence="1">
    <location>
        <begin position="1"/>
        <end position="10"/>
    </location>
</feature>
<accession>A0A6P4EJT0</accession>
<dbReference type="AlphaFoldDB" id="A0A6P4EJT0"/>
<feature type="compositionally biased region" description="Basic and acidic residues" evidence="1">
    <location>
        <begin position="159"/>
        <end position="175"/>
    </location>
</feature>
<evidence type="ECO:0000256" key="1">
    <source>
        <dbReference type="SAM" id="MobiDB-lite"/>
    </source>
</evidence>
<feature type="compositionally biased region" description="Basic and acidic residues" evidence="1">
    <location>
        <begin position="241"/>
        <end position="258"/>
    </location>
</feature>
<reference evidence="4" key="2">
    <citation type="submission" date="2025-04" db="UniProtKB">
        <authorList>
            <consortium name="RefSeq"/>
        </authorList>
    </citation>
    <scope>IDENTIFICATION</scope>
</reference>
<sequence>MGRNFPREVKSTPSVSTTPRETVTRRNRRRRMNRARVVLNPPTAGEFVPHEGPAANSARQPNQQQGNPVRMRRQRFVIDRLRRYRGVSLEFEGERLGTALYNLRRSALTRNAVLFESVFNNPHLGHFILRPNREVRGADGSSNDQNLHPDVQPTNENEQNPHPEVQHTNENDQNPHPEIQNANESSNNPNLYQEIQNGNEISNQNLQHEVQNANENSNDSNLQQEVQNANENSNDPNVQVKDAESSQNLHREDPNKEN</sequence>
<reference evidence="2" key="3">
    <citation type="submission" date="2025-05" db="UniProtKB">
        <authorList>
            <consortium name="EnsemblMetazoa"/>
        </authorList>
    </citation>
    <scope>IDENTIFICATION</scope>
</reference>
<feature type="region of interest" description="Disordered" evidence="1">
    <location>
        <begin position="213"/>
        <end position="258"/>
    </location>
</feature>
<feature type="region of interest" description="Disordered" evidence="1">
    <location>
        <begin position="135"/>
        <end position="193"/>
    </location>
</feature>